<reference evidence="1 2" key="1">
    <citation type="submission" date="2019-07" db="EMBL/GenBank/DDBJ databases">
        <title>Whole genome shotgun sequence of Cyclobacterium qasimii NBRC 106168.</title>
        <authorList>
            <person name="Hosoyama A."/>
            <person name="Uohara A."/>
            <person name="Ohji S."/>
            <person name="Ichikawa N."/>
        </authorList>
    </citation>
    <scope>NUCLEOTIDE SEQUENCE [LARGE SCALE GENOMIC DNA]</scope>
    <source>
        <strain evidence="1 2">NBRC 106168</strain>
    </source>
</reference>
<evidence type="ECO:0000313" key="1">
    <source>
        <dbReference type="EMBL" id="GEO21879.1"/>
    </source>
</evidence>
<accession>A0A512CCE2</accession>
<dbReference type="EMBL" id="BJYV01000010">
    <property type="protein sequence ID" value="GEO21879.1"/>
    <property type="molecule type" value="Genomic_DNA"/>
</dbReference>
<dbReference type="Pfam" id="PF15418">
    <property type="entry name" value="DUF4625"/>
    <property type="match status" value="1"/>
</dbReference>
<evidence type="ECO:0000313" key="2">
    <source>
        <dbReference type="Proteomes" id="UP000321301"/>
    </source>
</evidence>
<evidence type="ECO:0008006" key="3">
    <source>
        <dbReference type="Google" id="ProtNLM"/>
    </source>
</evidence>
<comment type="caution">
    <text evidence="1">The sequence shown here is derived from an EMBL/GenBank/DDBJ whole genome shotgun (WGS) entry which is preliminary data.</text>
</comment>
<dbReference type="AlphaFoldDB" id="A0A512CCE2"/>
<dbReference type="InterPro" id="IPR027829">
    <property type="entry name" value="DUF4625"/>
</dbReference>
<keyword evidence="2" id="KW-1185">Reference proteome</keyword>
<organism evidence="1 2">
    <name type="scientific">Cyclobacterium qasimii</name>
    <dbReference type="NCBI Taxonomy" id="1350429"/>
    <lineage>
        <taxon>Bacteria</taxon>
        <taxon>Pseudomonadati</taxon>
        <taxon>Bacteroidota</taxon>
        <taxon>Cytophagia</taxon>
        <taxon>Cytophagales</taxon>
        <taxon>Cyclobacteriaceae</taxon>
        <taxon>Cyclobacterium</taxon>
    </lineage>
</organism>
<proteinExistence type="predicted"/>
<dbReference type="Proteomes" id="UP000321301">
    <property type="component" value="Unassembled WGS sequence"/>
</dbReference>
<name>A0A512CCE2_9BACT</name>
<dbReference type="RefSeq" id="WP_020888522.1">
    <property type="nucleotide sequence ID" value="NZ_BJYV01000010.1"/>
</dbReference>
<protein>
    <recommendedName>
        <fullName evidence="3">DUF4625 domain-containing protein</fullName>
    </recommendedName>
</protein>
<gene>
    <name evidence="1" type="ORF">CQA01_24130</name>
</gene>
<sequence>MKINFNHFISVLIAVLALASCQENIDPILPSPTIDNVEIGLNDDEIGVIGRDFHLNADILAGELIEQVQVQIIPIEGESYEAYWDLELAWDEYKGTKNANVHKHFDIPEDAVEGSYDFLLIIKDQNGTSTEEKRNITIYKAENLP</sequence>
<dbReference type="PROSITE" id="PS51257">
    <property type="entry name" value="PROKAR_LIPOPROTEIN"/>
    <property type="match status" value="1"/>
</dbReference>